<dbReference type="Gene3D" id="1.20.1250.20">
    <property type="entry name" value="MFS general substrate transporter like domains"/>
    <property type="match status" value="1"/>
</dbReference>
<dbReference type="PANTHER" id="PTHR11662">
    <property type="entry name" value="SOLUTE CARRIER FAMILY 17"/>
    <property type="match status" value="1"/>
</dbReference>
<dbReference type="SUPFAM" id="SSF103473">
    <property type="entry name" value="MFS general substrate transporter"/>
    <property type="match status" value="1"/>
</dbReference>
<evidence type="ECO:0000313" key="7">
    <source>
        <dbReference type="Proteomes" id="UP001189429"/>
    </source>
</evidence>
<evidence type="ECO:0000313" key="6">
    <source>
        <dbReference type="EMBL" id="CAK0882668.1"/>
    </source>
</evidence>
<feature type="transmembrane region" description="Helical" evidence="5">
    <location>
        <begin position="115"/>
        <end position="139"/>
    </location>
</feature>
<gene>
    <name evidence="6" type="ORF">PCOR1329_LOCUS65114</name>
</gene>
<dbReference type="EMBL" id="CAUYUJ010018323">
    <property type="protein sequence ID" value="CAK0882668.1"/>
    <property type="molecule type" value="Genomic_DNA"/>
</dbReference>
<dbReference type="PANTHER" id="PTHR11662:SF40">
    <property type="entry name" value="MAJOR FACILITATOR SUPERFAMILY (MFS) PROFILE DOMAIN-CONTAINING PROTEIN"/>
    <property type="match status" value="1"/>
</dbReference>
<keyword evidence="7" id="KW-1185">Reference proteome</keyword>
<name>A0ABN9W8Y9_9DINO</name>
<comment type="caution">
    <text evidence="6">The sequence shown here is derived from an EMBL/GenBank/DDBJ whole genome shotgun (WGS) entry which is preliminary data.</text>
</comment>
<dbReference type="InterPro" id="IPR050382">
    <property type="entry name" value="MFS_Na/Anion_cotransporter"/>
</dbReference>
<keyword evidence="2 5" id="KW-0812">Transmembrane</keyword>
<evidence type="ECO:0000256" key="4">
    <source>
        <dbReference type="ARBA" id="ARBA00023136"/>
    </source>
</evidence>
<keyword evidence="4 5" id="KW-0472">Membrane</keyword>
<reference evidence="6" key="1">
    <citation type="submission" date="2023-10" db="EMBL/GenBank/DDBJ databases">
        <authorList>
            <person name="Chen Y."/>
            <person name="Shah S."/>
            <person name="Dougan E. K."/>
            <person name="Thang M."/>
            <person name="Chan C."/>
        </authorList>
    </citation>
    <scope>NUCLEOTIDE SEQUENCE [LARGE SCALE GENOMIC DNA]</scope>
</reference>
<feature type="transmembrane region" description="Helical" evidence="5">
    <location>
        <begin position="83"/>
        <end position="103"/>
    </location>
</feature>
<accession>A0ABN9W8Y9</accession>
<evidence type="ECO:0000256" key="1">
    <source>
        <dbReference type="ARBA" id="ARBA00004141"/>
    </source>
</evidence>
<evidence type="ECO:0008006" key="8">
    <source>
        <dbReference type="Google" id="ProtNLM"/>
    </source>
</evidence>
<feature type="transmembrane region" description="Helical" evidence="5">
    <location>
        <begin position="57"/>
        <end position="77"/>
    </location>
</feature>
<protein>
    <recommendedName>
        <fullName evidence="8">Solute carrier family 40 protein</fullName>
    </recommendedName>
</protein>
<evidence type="ECO:0000256" key="3">
    <source>
        <dbReference type="ARBA" id="ARBA00022989"/>
    </source>
</evidence>
<proteinExistence type="predicted"/>
<organism evidence="6 7">
    <name type="scientific">Prorocentrum cordatum</name>
    <dbReference type="NCBI Taxonomy" id="2364126"/>
    <lineage>
        <taxon>Eukaryota</taxon>
        <taxon>Sar</taxon>
        <taxon>Alveolata</taxon>
        <taxon>Dinophyceae</taxon>
        <taxon>Prorocentrales</taxon>
        <taxon>Prorocentraceae</taxon>
        <taxon>Prorocentrum</taxon>
    </lineage>
</organism>
<comment type="subcellular location">
    <subcellularLocation>
        <location evidence="1">Membrane</location>
        <topology evidence="1">Multi-pass membrane protein</topology>
    </subcellularLocation>
</comment>
<dbReference type="Proteomes" id="UP001189429">
    <property type="component" value="Unassembled WGS sequence"/>
</dbReference>
<evidence type="ECO:0000256" key="5">
    <source>
        <dbReference type="SAM" id="Phobius"/>
    </source>
</evidence>
<evidence type="ECO:0000256" key="2">
    <source>
        <dbReference type="ARBA" id="ARBA00022692"/>
    </source>
</evidence>
<feature type="transmembrane region" description="Helical" evidence="5">
    <location>
        <begin position="145"/>
        <end position="166"/>
    </location>
</feature>
<keyword evidence="3 5" id="KW-1133">Transmembrane helix</keyword>
<sequence length="180" mass="19444">MAANVFEQFVRPRSGRDQHLSFDRAQGCGDGHCLGVCGYAGQFADGLLRRGFTCVQVRQLCTCVSLCISVMLLMLLASAPDKLFAGCCISVLFPCMSVCNAGFQAAYLDIGGKDSSLILAFGNMIATLPGIASPIYGAWVLEATGSWHCLFYSVACVQVFACVFFYKNFGVVQRVDFIKV</sequence>
<dbReference type="InterPro" id="IPR036259">
    <property type="entry name" value="MFS_trans_sf"/>
</dbReference>